<sequence length="290" mass="33884">MININGIKLEDRHKWILEKNKSNKKISKGTILLVSTQNSGNHLNVWKKAIESLYPLPEKIIFCENDSTDETRSLINSWTFPHELISFKSKSNDIEKDIYKIVAKNRQLLLNRAKEINPKFAIFIDDDVFPDDQNIIKTLISYNSDIDGGAYLRYFEEDIPYIASKWDINAPLKQLPPIVPGLKNQINEFKKKGNKYLMFYTCENKLYRVAMTSAGCLCLSRKIIQDKRINFFPRKNLNYQDLISEDFGYCLLAKKFGYEVYLDGDIKLSHLKFGLEKKRPWIRIISKLTK</sequence>
<evidence type="ECO:0000313" key="1">
    <source>
        <dbReference type="EMBL" id="PJC30138.1"/>
    </source>
</evidence>
<gene>
    <name evidence="1" type="ORF">CO051_07290</name>
</gene>
<name>A0A2M8EW91_9BACT</name>
<organism evidence="1 2">
    <name type="scientific">Candidatus Roizmanbacteria bacterium CG_4_9_14_0_2_um_filter_39_13</name>
    <dbReference type="NCBI Taxonomy" id="1974839"/>
    <lineage>
        <taxon>Bacteria</taxon>
        <taxon>Candidatus Roizmaniibacteriota</taxon>
    </lineage>
</organism>
<reference evidence="2" key="1">
    <citation type="submission" date="2017-09" db="EMBL/GenBank/DDBJ databases">
        <title>Depth-based differentiation of microbial function through sediment-hosted aquifers and enrichment of novel symbionts in the deep terrestrial subsurface.</title>
        <authorList>
            <person name="Probst A.J."/>
            <person name="Ladd B."/>
            <person name="Jarett J.K."/>
            <person name="Geller-Mcgrath D.E."/>
            <person name="Sieber C.M.K."/>
            <person name="Emerson J.B."/>
            <person name="Anantharaman K."/>
            <person name="Thomas B.C."/>
            <person name="Malmstrom R."/>
            <person name="Stieglmeier M."/>
            <person name="Klingl A."/>
            <person name="Woyke T."/>
            <person name="Ryan C.M."/>
            <person name="Banfield J.F."/>
        </authorList>
    </citation>
    <scope>NUCLEOTIDE SEQUENCE [LARGE SCALE GENOMIC DNA]</scope>
</reference>
<accession>A0A2M8EW91</accession>
<dbReference type="InterPro" id="IPR029044">
    <property type="entry name" value="Nucleotide-diphossugar_trans"/>
</dbReference>
<comment type="caution">
    <text evidence="1">The sequence shown here is derived from an EMBL/GenBank/DDBJ whole genome shotgun (WGS) entry which is preliminary data.</text>
</comment>
<dbReference type="SUPFAM" id="SSF53448">
    <property type="entry name" value="Nucleotide-diphospho-sugar transferases"/>
    <property type="match status" value="1"/>
</dbReference>
<proteinExistence type="predicted"/>
<evidence type="ECO:0000313" key="2">
    <source>
        <dbReference type="Proteomes" id="UP000231383"/>
    </source>
</evidence>
<dbReference type="AlphaFoldDB" id="A0A2M8EW91"/>
<protein>
    <recommendedName>
        <fullName evidence="3">Glycosyltransferase 2-like domain-containing protein</fullName>
    </recommendedName>
</protein>
<evidence type="ECO:0008006" key="3">
    <source>
        <dbReference type="Google" id="ProtNLM"/>
    </source>
</evidence>
<dbReference type="EMBL" id="PFSC01000191">
    <property type="protein sequence ID" value="PJC30138.1"/>
    <property type="molecule type" value="Genomic_DNA"/>
</dbReference>
<dbReference type="Proteomes" id="UP000231383">
    <property type="component" value="Unassembled WGS sequence"/>
</dbReference>
<dbReference type="Gene3D" id="3.90.550.10">
    <property type="entry name" value="Spore Coat Polysaccharide Biosynthesis Protein SpsA, Chain A"/>
    <property type="match status" value="1"/>
</dbReference>